<dbReference type="AlphaFoldDB" id="A0A5J4K403"/>
<dbReference type="Proteomes" id="UP000334820">
    <property type="component" value="Unassembled WGS sequence"/>
</dbReference>
<evidence type="ECO:0000313" key="1">
    <source>
        <dbReference type="EMBL" id="GER82223.1"/>
    </source>
</evidence>
<protein>
    <submittedName>
        <fullName evidence="1">Uncharacterized protein</fullName>
    </submittedName>
</protein>
<gene>
    <name evidence="1" type="ORF">KTAU_08610</name>
</gene>
<reference evidence="1 2" key="1">
    <citation type="journal article" date="2019" name="Int. J. Syst. Evol. Microbiol.">
        <title>Thermogemmatispora aurantia sp. nov. and Thermogemmatispora argillosa sp. nov., within the class Ktedonobacteria, and emended description of the genus Thermogemmatispora.</title>
        <authorList>
            <person name="Zheng Y."/>
            <person name="Wang C.M."/>
            <person name="Sakai Y."/>
            <person name="Abe K."/>
            <person name="Yokota A."/>
            <person name="Yabe S."/>
        </authorList>
    </citation>
    <scope>NUCLEOTIDE SEQUENCE [LARGE SCALE GENOMIC DNA]</scope>
    <source>
        <strain evidence="1 2">A1-2</strain>
    </source>
</reference>
<comment type="caution">
    <text evidence="1">The sequence shown here is derived from an EMBL/GenBank/DDBJ whole genome shotgun (WGS) entry which is preliminary data.</text>
</comment>
<accession>A0A5J4K403</accession>
<dbReference type="EMBL" id="BKZV01000001">
    <property type="protein sequence ID" value="GER82223.1"/>
    <property type="molecule type" value="Genomic_DNA"/>
</dbReference>
<keyword evidence="2" id="KW-1185">Reference proteome</keyword>
<name>A0A5J4K403_9CHLR</name>
<proteinExistence type="predicted"/>
<evidence type="ECO:0000313" key="2">
    <source>
        <dbReference type="Proteomes" id="UP000334820"/>
    </source>
</evidence>
<organism evidence="1 2">
    <name type="scientific">Thermogemmatispora aurantia</name>
    <dbReference type="NCBI Taxonomy" id="2045279"/>
    <lineage>
        <taxon>Bacteria</taxon>
        <taxon>Bacillati</taxon>
        <taxon>Chloroflexota</taxon>
        <taxon>Ktedonobacteria</taxon>
        <taxon>Thermogemmatisporales</taxon>
        <taxon>Thermogemmatisporaceae</taxon>
        <taxon>Thermogemmatispora</taxon>
    </lineage>
</organism>
<sequence length="73" mass="7933">MGKAPECHWTGIIVARAARLPGPEGREPVASRKPATVAVRAVRAHVLFLDVEPTTVTFDPPGALWKWGLSSFR</sequence>